<reference evidence="5 6" key="1">
    <citation type="journal article" date="2011" name="J. Bacteriol.">
        <title>Draft genome sequence of the anoxygenic filamentous phototrophic bacterium Oscillochloris trichoides subsp. DG-6.</title>
        <authorList>
            <person name="Kuznetsov B.B."/>
            <person name="Ivanovsky R.N."/>
            <person name="Keppen O.I."/>
            <person name="Sukhacheva M.V."/>
            <person name="Bumazhkin B.K."/>
            <person name="Patutina E.O."/>
            <person name="Beletsky A.V."/>
            <person name="Mardanov A.V."/>
            <person name="Baslerov R.V."/>
            <person name="Panteleeva A.N."/>
            <person name="Kolganova T.V."/>
            <person name="Ravin N.V."/>
            <person name="Skryabin K.G."/>
        </authorList>
    </citation>
    <scope>NUCLEOTIDE SEQUENCE [LARGE SCALE GENOMIC DNA]</scope>
    <source>
        <strain evidence="5 6">DG-6</strain>
    </source>
</reference>
<keyword evidence="1" id="KW-0378">Hydrolase</keyword>
<feature type="transmembrane region" description="Helical" evidence="2">
    <location>
        <begin position="33"/>
        <end position="53"/>
    </location>
</feature>
<dbReference type="SMART" id="SM00331">
    <property type="entry name" value="PP2C_SIG"/>
    <property type="match status" value="1"/>
</dbReference>
<dbReference type="InterPro" id="IPR029016">
    <property type="entry name" value="GAF-like_dom_sf"/>
</dbReference>
<dbReference type="InterPro" id="IPR001932">
    <property type="entry name" value="PPM-type_phosphatase-like_dom"/>
</dbReference>
<dbReference type="Gene3D" id="3.30.450.40">
    <property type="match status" value="3"/>
</dbReference>
<dbReference type="eggNOG" id="COG2203">
    <property type="taxonomic scope" value="Bacteria"/>
</dbReference>
<dbReference type="HOGENOM" id="CLU_300303_0_0_0"/>
<dbReference type="InterPro" id="IPR052016">
    <property type="entry name" value="Bact_Sigma-Reg"/>
</dbReference>
<evidence type="ECO:0000313" key="6">
    <source>
        <dbReference type="Proteomes" id="UP000054010"/>
    </source>
</evidence>
<dbReference type="eggNOG" id="COG2208">
    <property type="taxonomic scope" value="Bacteria"/>
</dbReference>
<dbReference type="InterPro" id="IPR036457">
    <property type="entry name" value="PPM-type-like_dom_sf"/>
</dbReference>
<feature type="domain" description="GAF" evidence="3">
    <location>
        <begin position="418"/>
        <end position="575"/>
    </location>
</feature>
<evidence type="ECO:0000256" key="1">
    <source>
        <dbReference type="ARBA" id="ARBA00022801"/>
    </source>
</evidence>
<dbReference type="AlphaFoldDB" id="E1IH90"/>
<name>E1IH90_9CHLR</name>
<dbReference type="PANTHER" id="PTHR43156:SF2">
    <property type="entry name" value="STAGE II SPORULATION PROTEIN E"/>
    <property type="match status" value="1"/>
</dbReference>
<comment type="caution">
    <text evidence="5">The sequence shown here is derived from an EMBL/GenBank/DDBJ whole genome shotgun (WGS) entry which is preliminary data.</text>
</comment>
<evidence type="ECO:0000256" key="2">
    <source>
        <dbReference type="SAM" id="Phobius"/>
    </source>
</evidence>
<dbReference type="Pfam" id="PF07228">
    <property type="entry name" value="SpoIIE"/>
    <property type="match status" value="1"/>
</dbReference>
<dbReference type="InterPro" id="IPR003018">
    <property type="entry name" value="GAF"/>
</dbReference>
<dbReference type="PANTHER" id="PTHR43156">
    <property type="entry name" value="STAGE II SPORULATION PROTEIN E-RELATED"/>
    <property type="match status" value="1"/>
</dbReference>
<dbReference type="EMBL" id="ADVR01000112">
    <property type="protein sequence ID" value="EFO79565.1"/>
    <property type="molecule type" value="Genomic_DNA"/>
</dbReference>
<evidence type="ECO:0000259" key="4">
    <source>
        <dbReference type="SMART" id="SM00331"/>
    </source>
</evidence>
<dbReference type="Pfam" id="PF13185">
    <property type="entry name" value="GAF_2"/>
    <property type="match status" value="2"/>
</dbReference>
<dbReference type="GO" id="GO:0016791">
    <property type="term" value="F:phosphatase activity"/>
    <property type="evidence" value="ECO:0007669"/>
    <property type="project" value="TreeGrafter"/>
</dbReference>
<evidence type="ECO:0000313" key="5">
    <source>
        <dbReference type="EMBL" id="EFO79565.1"/>
    </source>
</evidence>
<accession>E1IH90</accession>
<proteinExistence type="predicted"/>
<keyword evidence="2" id="KW-0472">Membrane</keyword>
<dbReference type="STRING" id="765420.OSCT_2691"/>
<keyword evidence="2" id="KW-1133">Transmembrane helix</keyword>
<keyword evidence="6" id="KW-1185">Reference proteome</keyword>
<sequence length="851" mass="93177">MRRERLLLLLYCLLVAGIGWVWLARLPVPSPSPLTLFLFGGVALLLGIALHRVNRAILAQRRSVRELALLNAASRAIIRSELDVDALCELIYREASKVIDTASFHIGLFDDRYYTLKVRVQDRVRMPVLTFDLGAGDGIIGWIRQTGRALLVEDFDREMQRLPARPRYQSTRPPRSGIYVPLIAGEEVIGSISVQSYQPNAFGANDLRLLSLIADQAAVAITRARAFHQAKQRAIQLQAIHEVSEQITAILNLDELLPSVVRLIREHFGYHPVHIFTIDPDATLIRFRATTADAAQWAGLDSEPLRLGQGVVGSAALSRVPVLVGDVQQDPRYIQDNQFTRSELAVPLRIGEQVIGVLDVQSAKADDFDADDLFVMQTLAGQIAVAIDSANTYTAQQEEAWTLNALLQVAENIGRASTLDSLLATVVRLPPQLLGCSRCYCLLWSREGRFALLAAYGLPEHLHTQLVGHSVSIENAPLLARLHALAAEGTTTTRPLLLHQAQDQPELWPQVIGPVGSGTLVVLPMLARASLLGALILDWDDPLVMLDSRQISLSTGAAAQVAGALESILLAREAEEAARMEQELRVAREIQTALLPAHPPRIPGWQIDAAWHSARMVGGDFYDFWRLPPALAQPEPRTDDSAPHEVGGPAIWVQGDTAQWGELGFVIADVSDKGVPAAMFMAMSRSLVRASALDGSSPPAAIERANRWISRDSESGMFVTLFYGLLDTATGRLRYTSAGHNPPLLFHRQSATFEALHTPGIALGVLEHIHLHEAETTLAPGDLLVCYTDGVTEAIDDAQCEFGVERLRQLITTYADYDVGVIMQAISGAIDAHSRGQPPFDDVTLLLIKRM</sequence>
<protein>
    <submittedName>
        <fullName evidence="5">Protein serine phosphatase with GAF(S) sensor(S)</fullName>
    </submittedName>
</protein>
<dbReference type="Gene3D" id="3.60.40.10">
    <property type="entry name" value="PPM-type phosphatase domain"/>
    <property type="match status" value="1"/>
</dbReference>
<dbReference type="Pfam" id="PF01590">
    <property type="entry name" value="GAF"/>
    <property type="match status" value="1"/>
</dbReference>
<evidence type="ECO:0000259" key="3">
    <source>
        <dbReference type="SMART" id="SM00065"/>
    </source>
</evidence>
<feature type="domain" description="PPM-type phosphatase" evidence="4">
    <location>
        <begin position="602"/>
        <end position="850"/>
    </location>
</feature>
<dbReference type="SUPFAM" id="SSF55781">
    <property type="entry name" value="GAF domain-like"/>
    <property type="match status" value="3"/>
</dbReference>
<gene>
    <name evidence="5" type="ORF">OSCT_2691</name>
</gene>
<dbReference type="Proteomes" id="UP000054010">
    <property type="component" value="Unassembled WGS sequence"/>
</dbReference>
<feature type="domain" description="GAF" evidence="3">
    <location>
        <begin position="252"/>
        <end position="397"/>
    </location>
</feature>
<feature type="domain" description="GAF" evidence="3">
    <location>
        <begin position="83"/>
        <end position="231"/>
    </location>
</feature>
<organism evidence="5 6">
    <name type="scientific">Oscillochloris trichoides DG-6</name>
    <dbReference type="NCBI Taxonomy" id="765420"/>
    <lineage>
        <taxon>Bacteria</taxon>
        <taxon>Bacillati</taxon>
        <taxon>Chloroflexota</taxon>
        <taxon>Chloroflexia</taxon>
        <taxon>Chloroflexales</taxon>
        <taxon>Chloroflexineae</taxon>
        <taxon>Oscillochloridaceae</taxon>
        <taxon>Oscillochloris</taxon>
    </lineage>
</organism>
<keyword evidence="2" id="KW-0812">Transmembrane</keyword>
<dbReference type="SUPFAM" id="SSF81606">
    <property type="entry name" value="PP2C-like"/>
    <property type="match status" value="1"/>
</dbReference>
<dbReference type="SMART" id="SM00065">
    <property type="entry name" value="GAF"/>
    <property type="match status" value="3"/>
</dbReference>